<feature type="compositionally biased region" description="Basic residues" evidence="1">
    <location>
        <begin position="217"/>
        <end position="227"/>
    </location>
</feature>
<evidence type="ECO:0000256" key="1">
    <source>
        <dbReference type="SAM" id="MobiDB-lite"/>
    </source>
</evidence>
<name>A0ABQ6JEN4_9ACTN</name>
<keyword evidence="3" id="KW-1185">Reference proteome</keyword>
<comment type="caution">
    <text evidence="2">The sequence shown here is derived from an EMBL/GenBank/DDBJ whole genome shotgun (WGS) entry which is preliminary data.</text>
</comment>
<protein>
    <submittedName>
        <fullName evidence="2">Uncharacterized protein</fullName>
    </submittedName>
</protein>
<dbReference type="Pfam" id="PF18934">
    <property type="entry name" value="DUF5682"/>
    <property type="match status" value="1"/>
</dbReference>
<feature type="region of interest" description="Disordered" evidence="1">
    <location>
        <begin position="199"/>
        <end position="255"/>
    </location>
</feature>
<evidence type="ECO:0000313" key="2">
    <source>
        <dbReference type="EMBL" id="GMA86242.1"/>
    </source>
</evidence>
<gene>
    <name evidence="2" type="ORF">GCM10025868_14920</name>
</gene>
<dbReference type="Proteomes" id="UP001157017">
    <property type="component" value="Unassembled WGS sequence"/>
</dbReference>
<sequence>MVIEGAPELDGLLPLAGDADLVPPVAGLVYAVDAPRRAAFYPLAAFSPEWVAMRWAVHGRVPVRFADLPAVHSLAEGADDGPPARPSDAIGVLARAAGYDDAERWWEDAVEHRRSSSLARFADIREAMAQVRAGDGFGDRDPENLRREASMRKVLRAALREGFERVAVVCGAYHAPVLHPDTFPPVSHDNRLLTKPAAHQGGRHLGALDRRPARGRERLRRRRHRTRLVPAPVRLVGRAGRPRAARPRRRRGEPG</sequence>
<dbReference type="EMBL" id="BSUZ01000001">
    <property type="protein sequence ID" value="GMA86242.1"/>
    <property type="molecule type" value="Genomic_DNA"/>
</dbReference>
<reference evidence="3" key="1">
    <citation type="journal article" date="2019" name="Int. J. Syst. Evol. Microbiol.">
        <title>The Global Catalogue of Microorganisms (GCM) 10K type strain sequencing project: providing services to taxonomists for standard genome sequencing and annotation.</title>
        <authorList>
            <consortium name="The Broad Institute Genomics Platform"/>
            <consortium name="The Broad Institute Genome Sequencing Center for Infectious Disease"/>
            <person name="Wu L."/>
            <person name="Ma J."/>
        </authorList>
    </citation>
    <scope>NUCLEOTIDE SEQUENCE [LARGE SCALE GENOMIC DNA]</scope>
    <source>
        <strain evidence="3">NBRC 108730</strain>
    </source>
</reference>
<proteinExistence type="predicted"/>
<feature type="compositionally biased region" description="Basic residues" evidence="1">
    <location>
        <begin position="240"/>
        <end position="255"/>
    </location>
</feature>
<dbReference type="InterPro" id="IPR043737">
    <property type="entry name" value="DUF5682"/>
</dbReference>
<accession>A0ABQ6JEN4</accession>
<feature type="compositionally biased region" description="Basic and acidic residues" evidence="1">
    <location>
        <begin position="206"/>
        <end position="216"/>
    </location>
</feature>
<evidence type="ECO:0000313" key="3">
    <source>
        <dbReference type="Proteomes" id="UP001157017"/>
    </source>
</evidence>
<organism evidence="2 3">
    <name type="scientific">Angustibacter aerolatus</name>
    <dbReference type="NCBI Taxonomy" id="1162965"/>
    <lineage>
        <taxon>Bacteria</taxon>
        <taxon>Bacillati</taxon>
        <taxon>Actinomycetota</taxon>
        <taxon>Actinomycetes</taxon>
        <taxon>Kineosporiales</taxon>
        <taxon>Kineosporiaceae</taxon>
    </lineage>
</organism>